<dbReference type="Proteomes" id="UP001345219">
    <property type="component" value="Chromosome 19"/>
</dbReference>
<comment type="catalytic activity">
    <reaction evidence="9">
        <text>IMP + H2O = 5-formamido-1-(5-phospho-D-ribosyl)imidazole-4-carboxamide</text>
        <dbReference type="Rhea" id="RHEA:18445"/>
        <dbReference type="ChEBI" id="CHEBI:15377"/>
        <dbReference type="ChEBI" id="CHEBI:58053"/>
        <dbReference type="ChEBI" id="CHEBI:58467"/>
        <dbReference type="EC" id="3.5.4.10"/>
    </reaction>
</comment>
<evidence type="ECO:0000256" key="7">
    <source>
        <dbReference type="ARBA" id="ARBA00023268"/>
    </source>
</evidence>
<dbReference type="AlphaFoldDB" id="A0AAN7GL77"/>
<sequence length="610" mass="66451">MFSLAAASSPAASRAAAVAVAVSPLLPSNHGRAKVSTFSSHQASLCCINTRSCSSQLGSLTVKSMAAEADIVKMPKTESHSPASRKKQALISLSDKRELAVLGRGLHELGYTIVSTGGTATALEAADLPVTKVEQLTSLPEMLDGRVKTLHPNIHGGILARRDQSHHMEALDKHGIGTFDVVVVNLYPFYEKVTAGGNIEFEDGIENIDIGGPAMIRAAAKNHKDVLVVVDSGDYPALLEFLKGIKEDELFRRKLAWKAFQHCASYDSAVSEWLWRQTGGEKFPPDFTIPLSLKSSLRYGENPHQKAAFYVDKRLDEVKAGGIATAVQHHGKEMSYNNYLDADAAWNCVSEFKSPTCVIVKHTNPCGVASRNDILEAYRLAVKADPVSAFGGIVAFNVEVDESLAREIREFRSPTDGETRMFYEIVVAPKYSKKGLEVLQGKSKTLRILEASKNEREKLSLRQVGGGWLAQDSDDLTPEEIQFNVVSEKQPTKSELSDAEFAWLCVKHVKSNAIVIAKNNCMLGMGSGQPNRLESLRIALRKSGEEVKGAALASDAFFPFAWKDAVEEACENGVSVIAEPGGSIRDKDAVDCCDKYGVSLLFTNVRHFKH</sequence>
<dbReference type="GO" id="GO:0004643">
    <property type="term" value="F:phosphoribosylaminoimidazolecarboxamide formyltransferase activity"/>
    <property type="evidence" value="ECO:0007669"/>
    <property type="project" value="UniProtKB-EC"/>
</dbReference>
<dbReference type="InterPro" id="IPR016193">
    <property type="entry name" value="Cytidine_deaminase-like"/>
</dbReference>
<comment type="caution">
    <text evidence="11">The sequence shown here is derived from an EMBL/GenBank/DDBJ whole genome shotgun (WGS) entry which is preliminary data.</text>
</comment>
<evidence type="ECO:0000256" key="5">
    <source>
        <dbReference type="ARBA" id="ARBA00022755"/>
    </source>
</evidence>
<dbReference type="SUPFAM" id="SSF53927">
    <property type="entry name" value="Cytidine deaminase-like"/>
    <property type="match status" value="1"/>
</dbReference>
<name>A0AAN7GL77_9MYRT</name>
<dbReference type="InterPro" id="IPR011607">
    <property type="entry name" value="MGS-like_dom"/>
</dbReference>
<protein>
    <recommendedName>
        <fullName evidence="10">MGS-like domain-containing protein</fullName>
    </recommendedName>
</protein>
<comment type="similarity">
    <text evidence="3">Belongs to the PurH family.</text>
</comment>
<keyword evidence="6" id="KW-0378">Hydrolase</keyword>
<gene>
    <name evidence="11" type="ORF">SAY87_025266</name>
</gene>
<comment type="pathway">
    <text evidence="1">Purine metabolism; IMP biosynthesis via de novo pathway; IMP from 5-formamido-1-(5-phospho-D-ribosyl)imidazole-4-carboxamide: step 1/1.</text>
</comment>
<evidence type="ECO:0000256" key="3">
    <source>
        <dbReference type="ARBA" id="ARBA00007667"/>
    </source>
</evidence>
<dbReference type="Gene3D" id="3.40.140.20">
    <property type="match status" value="2"/>
</dbReference>
<keyword evidence="5" id="KW-0658">Purine biosynthesis</keyword>
<evidence type="ECO:0000256" key="1">
    <source>
        <dbReference type="ARBA" id="ARBA00004844"/>
    </source>
</evidence>
<dbReference type="NCBIfam" id="TIGR00355">
    <property type="entry name" value="purH"/>
    <property type="match status" value="1"/>
</dbReference>
<dbReference type="SMART" id="SM00851">
    <property type="entry name" value="MGS"/>
    <property type="match status" value="1"/>
</dbReference>
<evidence type="ECO:0000256" key="4">
    <source>
        <dbReference type="ARBA" id="ARBA00022679"/>
    </source>
</evidence>
<dbReference type="GO" id="GO:0005829">
    <property type="term" value="C:cytosol"/>
    <property type="evidence" value="ECO:0007669"/>
    <property type="project" value="TreeGrafter"/>
</dbReference>
<dbReference type="Pfam" id="PF01808">
    <property type="entry name" value="AICARFT_IMPCHas"/>
    <property type="match status" value="1"/>
</dbReference>
<dbReference type="SUPFAM" id="SSF52335">
    <property type="entry name" value="Methylglyoxal synthase-like"/>
    <property type="match status" value="1"/>
</dbReference>
<dbReference type="InterPro" id="IPR036914">
    <property type="entry name" value="MGS-like_dom_sf"/>
</dbReference>
<evidence type="ECO:0000259" key="10">
    <source>
        <dbReference type="PROSITE" id="PS51855"/>
    </source>
</evidence>
<evidence type="ECO:0000313" key="12">
    <source>
        <dbReference type="Proteomes" id="UP001345219"/>
    </source>
</evidence>
<accession>A0AAN7GL77</accession>
<keyword evidence="4" id="KW-0808">Transferase</keyword>
<dbReference type="FunFam" id="3.40.140.20:FF:000001">
    <property type="entry name" value="Bifunctional purine biosynthesis protein PurH"/>
    <property type="match status" value="1"/>
</dbReference>
<evidence type="ECO:0000256" key="8">
    <source>
        <dbReference type="ARBA" id="ARBA00050488"/>
    </source>
</evidence>
<evidence type="ECO:0000256" key="6">
    <source>
        <dbReference type="ARBA" id="ARBA00022801"/>
    </source>
</evidence>
<organism evidence="11 12">
    <name type="scientific">Trapa incisa</name>
    <dbReference type="NCBI Taxonomy" id="236973"/>
    <lineage>
        <taxon>Eukaryota</taxon>
        <taxon>Viridiplantae</taxon>
        <taxon>Streptophyta</taxon>
        <taxon>Embryophyta</taxon>
        <taxon>Tracheophyta</taxon>
        <taxon>Spermatophyta</taxon>
        <taxon>Magnoliopsida</taxon>
        <taxon>eudicotyledons</taxon>
        <taxon>Gunneridae</taxon>
        <taxon>Pentapetalae</taxon>
        <taxon>rosids</taxon>
        <taxon>malvids</taxon>
        <taxon>Myrtales</taxon>
        <taxon>Lythraceae</taxon>
        <taxon>Trapa</taxon>
    </lineage>
</organism>
<dbReference type="PANTHER" id="PTHR11692:SF0">
    <property type="entry name" value="BIFUNCTIONAL PURINE BIOSYNTHESIS PROTEIN ATIC"/>
    <property type="match status" value="1"/>
</dbReference>
<dbReference type="CDD" id="cd01421">
    <property type="entry name" value="IMPCH"/>
    <property type="match status" value="1"/>
</dbReference>
<reference evidence="11 12" key="1">
    <citation type="journal article" date="2023" name="Hortic Res">
        <title>Pangenome of water caltrop reveals structural variations and asymmetric subgenome divergence after allopolyploidization.</title>
        <authorList>
            <person name="Zhang X."/>
            <person name="Chen Y."/>
            <person name="Wang L."/>
            <person name="Yuan Y."/>
            <person name="Fang M."/>
            <person name="Shi L."/>
            <person name="Lu R."/>
            <person name="Comes H.P."/>
            <person name="Ma Y."/>
            <person name="Chen Y."/>
            <person name="Huang G."/>
            <person name="Zhou Y."/>
            <person name="Zheng Z."/>
            <person name="Qiu Y."/>
        </authorList>
    </citation>
    <scope>NUCLEOTIDE SEQUENCE [LARGE SCALE GENOMIC DNA]</scope>
    <source>
        <tissue evidence="11">Roots</tissue>
    </source>
</reference>
<keyword evidence="12" id="KW-1185">Reference proteome</keyword>
<feature type="domain" description="MGS-like" evidence="10">
    <location>
        <begin position="79"/>
        <end position="230"/>
    </location>
</feature>
<dbReference type="InterPro" id="IPR002695">
    <property type="entry name" value="PurH-like"/>
</dbReference>
<dbReference type="PANTHER" id="PTHR11692">
    <property type="entry name" value="BIFUNCTIONAL PURINE BIOSYNTHESIS PROTEIN PURH"/>
    <property type="match status" value="1"/>
</dbReference>
<dbReference type="InterPro" id="IPR024051">
    <property type="entry name" value="AICAR_Tfase_dup_dom_sf"/>
</dbReference>
<evidence type="ECO:0000256" key="9">
    <source>
        <dbReference type="ARBA" id="ARBA00050687"/>
    </source>
</evidence>
<dbReference type="FunFam" id="3.40.50.1380:FF:000001">
    <property type="entry name" value="Bifunctional purine biosynthesis protein PurH"/>
    <property type="match status" value="1"/>
</dbReference>
<keyword evidence="7" id="KW-0511">Multifunctional enzyme</keyword>
<comment type="pathway">
    <text evidence="2">Purine metabolism; IMP biosynthesis via de novo pathway; 5-formamido-1-(5-phospho-D-ribosyl)imidazole-4-carboxamide from 5-amino-1-(5-phospho-D-ribosyl)imidazole-4-carboxamide (10-formyl THF route): step 1/1.</text>
</comment>
<dbReference type="PROSITE" id="PS51855">
    <property type="entry name" value="MGS"/>
    <property type="match status" value="1"/>
</dbReference>
<dbReference type="EMBL" id="JAXIOK010000024">
    <property type="protein sequence ID" value="KAK4741678.1"/>
    <property type="molecule type" value="Genomic_DNA"/>
</dbReference>
<dbReference type="SMART" id="SM00798">
    <property type="entry name" value="AICARFT_IMPCHas"/>
    <property type="match status" value="1"/>
</dbReference>
<proteinExistence type="inferred from homology"/>
<dbReference type="FunFam" id="3.40.140.20:FF:000002">
    <property type="entry name" value="Bifunctional purine biosynthesis protein PurH"/>
    <property type="match status" value="1"/>
</dbReference>
<dbReference type="PIRSF" id="PIRSF000414">
    <property type="entry name" value="AICARFT_IMPCHas"/>
    <property type="match status" value="1"/>
</dbReference>
<dbReference type="GO" id="GO:0003937">
    <property type="term" value="F:IMP cyclohydrolase activity"/>
    <property type="evidence" value="ECO:0007669"/>
    <property type="project" value="UniProtKB-EC"/>
</dbReference>
<evidence type="ECO:0000313" key="11">
    <source>
        <dbReference type="EMBL" id="KAK4741678.1"/>
    </source>
</evidence>
<dbReference type="NCBIfam" id="NF002049">
    <property type="entry name" value="PRK00881.1"/>
    <property type="match status" value="1"/>
</dbReference>
<dbReference type="Gene3D" id="3.40.50.1380">
    <property type="entry name" value="Methylglyoxal synthase-like domain"/>
    <property type="match status" value="1"/>
</dbReference>
<dbReference type="Pfam" id="PF02142">
    <property type="entry name" value="MGS"/>
    <property type="match status" value="1"/>
</dbReference>
<dbReference type="HAMAP" id="MF_00139">
    <property type="entry name" value="PurH"/>
    <property type="match status" value="1"/>
</dbReference>
<comment type="catalytic activity">
    <reaction evidence="8">
        <text>(6R)-10-formyltetrahydrofolate + 5-amino-1-(5-phospho-beta-D-ribosyl)imidazole-4-carboxamide = 5-formamido-1-(5-phospho-D-ribosyl)imidazole-4-carboxamide + (6S)-5,6,7,8-tetrahydrofolate</text>
        <dbReference type="Rhea" id="RHEA:22192"/>
        <dbReference type="ChEBI" id="CHEBI:57453"/>
        <dbReference type="ChEBI" id="CHEBI:58467"/>
        <dbReference type="ChEBI" id="CHEBI:58475"/>
        <dbReference type="ChEBI" id="CHEBI:195366"/>
        <dbReference type="EC" id="2.1.2.3"/>
    </reaction>
</comment>
<evidence type="ECO:0000256" key="2">
    <source>
        <dbReference type="ARBA" id="ARBA00004954"/>
    </source>
</evidence>
<dbReference type="GO" id="GO:0006189">
    <property type="term" value="P:'de novo' IMP biosynthetic process"/>
    <property type="evidence" value="ECO:0007669"/>
    <property type="project" value="TreeGrafter"/>
</dbReference>